<protein>
    <submittedName>
        <fullName evidence="1">Excisionase</fullName>
    </submittedName>
</protein>
<sequence length="51" mass="5603">MSVADFLSSYSIGRTSFYKEVAAGRITIKKIGRRTLIPRAAAEAWLNSLKG</sequence>
<keyword evidence="2" id="KW-1185">Reference proteome</keyword>
<dbReference type="AlphaFoldDB" id="A0A2K9NFC6"/>
<dbReference type="OrthoDB" id="7596920at2"/>
<evidence type="ECO:0000313" key="1">
    <source>
        <dbReference type="EMBL" id="AUN31767.1"/>
    </source>
</evidence>
<proteinExistence type="predicted"/>
<reference evidence="1 2" key="1">
    <citation type="submission" date="2017-12" db="EMBL/GenBank/DDBJ databases">
        <title>Genomes of bacteria within cyanobacterial aggregates.</title>
        <authorList>
            <person name="Cai H."/>
        </authorList>
    </citation>
    <scope>NUCLEOTIDE SEQUENCE [LARGE SCALE GENOMIC DNA]</scope>
    <source>
        <strain evidence="1 2">TH16</strain>
    </source>
</reference>
<dbReference type="EMBL" id="CP025611">
    <property type="protein sequence ID" value="AUN31767.1"/>
    <property type="molecule type" value="Genomic_DNA"/>
</dbReference>
<organism evidence="1 2">
    <name type="scientific">Niveispirillum cyanobacteriorum</name>
    <dbReference type="NCBI Taxonomy" id="1612173"/>
    <lineage>
        <taxon>Bacteria</taxon>
        <taxon>Pseudomonadati</taxon>
        <taxon>Pseudomonadota</taxon>
        <taxon>Alphaproteobacteria</taxon>
        <taxon>Rhodospirillales</taxon>
        <taxon>Azospirillaceae</taxon>
        <taxon>Niveispirillum</taxon>
    </lineage>
</organism>
<evidence type="ECO:0000313" key="2">
    <source>
        <dbReference type="Proteomes" id="UP000234752"/>
    </source>
</evidence>
<accession>A0A2K9NFC6</accession>
<dbReference type="Proteomes" id="UP000234752">
    <property type="component" value="Chromosome eg_1"/>
</dbReference>
<name>A0A2K9NFC6_9PROT</name>
<gene>
    <name evidence="1" type="ORF">C0V82_08715</name>
</gene>
<dbReference type="KEGG" id="ncb:C0V82_08715"/>